<dbReference type="AlphaFoldDB" id="A0A2H0UNH0"/>
<reference evidence="15" key="1">
    <citation type="submission" date="2017-09" db="EMBL/GenBank/DDBJ databases">
        <title>Depth-based differentiation of microbial function through sediment-hosted aquifers and enrichment of novel symbionts in the deep terrestrial subsurface.</title>
        <authorList>
            <person name="Probst A.J."/>
            <person name="Ladd B."/>
            <person name="Jarett J.K."/>
            <person name="Geller-Mcgrath D.E."/>
            <person name="Sieber C.M.K."/>
            <person name="Emerson J.B."/>
            <person name="Anantharaman K."/>
            <person name="Thomas B.C."/>
            <person name="Malmstrom R."/>
            <person name="Stieglmeier M."/>
            <person name="Klingl A."/>
            <person name="Woyke T."/>
            <person name="Ryan C.M."/>
            <person name="Banfield J.F."/>
        </authorList>
    </citation>
    <scope>NUCLEOTIDE SEQUENCE [LARGE SCALE GENOMIC DNA]</scope>
</reference>
<dbReference type="GO" id="GO:0005524">
    <property type="term" value="F:ATP binding"/>
    <property type="evidence" value="ECO:0007669"/>
    <property type="project" value="UniProtKB-UniRule"/>
</dbReference>
<dbReference type="PRINTS" id="PR00985">
    <property type="entry name" value="TRNASYNTHLEU"/>
</dbReference>
<evidence type="ECO:0000256" key="9">
    <source>
        <dbReference type="RuleBase" id="RU363039"/>
    </source>
</evidence>
<dbReference type="SUPFAM" id="SSF52374">
    <property type="entry name" value="Nucleotidylyl transferase"/>
    <property type="match status" value="1"/>
</dbReference>
<dbReference type="CDD" id="cd00812">
    <property type="entry name" value="LeuRS_core"/>
    <property type="match status" value="1"/>
</dbReference>
<gene>
    <name evidence="8" type="primary">leuS</name>
    <name evidence="14" type="ORF">COU10_01820</name>
</gene>
<organism evidence="14 15">
    <name type="scientific">Candidatus Harrisonbacteria bacterium CG10_big_fil_rev_8_21_14_0_10_45_28</name>
    <dbReference type="NCBI Taxonomy" id="1974586"/>
    <lineage>
        <taxon>Bacteria</taxon>
        <taxon>Candidatus Harrisoniibacteriota</taxon>
    </lineage>
</organism>
<feature type="short sequence motif" description="'KMSKS' region" evidence="8">
    <location>
        <begin position="560"/>
        <end position="564"/>
    </location>
</feature>
<dbReference type="Pfam" id="PF09334">
    <property type="entry name" value="tRNA-synt_1g"/>
    <property type="match status" value="1"/>
</dbReference>
<dbReference type="InterPro" id="IPR013155">
    <property type="entry name" value="M/V/L/I-tRNA-synth_anticd-bd"/>
</dbReference>
<keyword evidence="5 8" id="KW-0648">Protein biosynthesis</keyword>
<dbReference type="SUPFAM" id="SSF50677">
    <property type="entry name" value="ValRS/IleRS/LeuRS editing domain"/>
    <property type="match status" value="1"/>
</dbReference>
<evidence type="ECO:0000259" key="13">
    <source>
        <dbReference type="Pfam" id="PF13603"/>
    </source>
</evidence>
<dbReference type="EMBL" id="PFBC01000029">
    <property type="protein sequence ID" value="PIR87967.1"/>
    <property type="molecule type" value="Genomic_DNA"/>
</dbReference>
<evidence type="ECO:0000256" key="4">
    <source>
        <dbReference type="ARBA" id="ARBA00022840"/>
    </source>
</evidence>
<dbReference type="Gene3D" id="3.10.20.590">
    <property type="match status" value="1"/>
</dbReference>
<evidence type="ECO:0000256" key="7">
    <source>
        <dbReference type="ARBA" id="ARBA00047469"/>
    </source>
</evidence>
<dbReference type="Pfam" id="PF13603">
    <property type="entry name" value="tRNA-synt_1_2"/>
    <property type="match status" value="1"/>
</dbReference>
<dbReference type="CDD" id="cd07958">
    <property type="entry name" value="Anticodon_Ia_Leu_BEm"/>
    <property type="match status" value="1"/>
</dbReference>
<feature type="domain" description="Leucyl-tRNA synthetase editing" evidence="13">
    <location>
        <begin position="220"/>
        <end position="365"/>
    </location>
</feature>
<comment type="caution">
    <text evidence="8">Lacks conserved residue(s) required for the propagation of feature annotation.</text>
</comment>
<evidence type="ECO:0000256" key="6">
    <source>
        <dbReference type="ARBA" id="ARBA00023146"/>
    </source>
</evidence>
<evidence type="ECO:0000256" key="1">
    <source>
        <dbReference type="ARBA" id="ARBA00005594"/>
    </source>
</evidence>
<dbReference type="PANTHER" id="PTHR43740:SF2">
    <property type="entry name" value="LEUCINE--TRNA LIGASE, MITOCHONDRIAL"/>
    <property type="match status" value="1"/>
</dbReference>
<evidence type="ECO:0000256" key="2">
    <source>
        <dbReference type="ARBA" id="ARBA00022598"/>
    </source>
</evidence>
<comment type="caution">
    <text evidence="14">The sequence shown here is derived from an EMBL/GenBank/DDBJ whole genome shotgun (WGS) entry which is preliminary data.</text>
</comment>
<dbReference type="EC" id="6.1.1.4" evidence="8"/>
<dbReference type="InterPro" id="IPR015413">
    <property type="entry name" value="Methionyl/Leucyl_tRNA_Synth"/>
</dbReference>
<evidence type="ECO:0000313" key="15">
    <source>
        <dbReference type="Proteomes" id="UP000230903"/>
    </source>
</evidence>
<evidence type="ECO:0000259" key="11">
    <source>
        <dbReference type="Pfam" id="PF08264"/>
    </source>
</evidence>
<evidence type="ECO:0000256" key="5">
    <source>
        <dbReference type="ARBA" id="ARBA00022917"/>
    </source>
</evidence>
<name>A0A2H0UNH0_9BACT</name>
<keyword evidence="2 8" id="KW-0436">Ligase</keyword>
<evidence type="ECO:0000256" key="8">
    <source>
        <dbReference type="HAMAP-Rule" id="MF_00049"/>
    </source>
</evidence>
<dbReference type="GO" id="GO:0002161">
    <property type="term" value="F:aminoacyl-tRNA deacylase activity"/>
    <property type="evidence" value="ECO:0007669"/>
    <property type="project" value="InterPro"/>
</dbReference>
<proteinExistence type="inferred from homology"/>
<dbReference type="PANTHER" id="PTHR43740">
    <property type="entry name" value="LEUCYL-TRNA SYNTHETASE"/>
    <property type="match status" value="1"/>
</dbReference>
<dbReference type="Gene3D" id="3.40.50.620">
    <property type="entry name" value="HUPs"/>
    <property type="match status" value="2"/>
</dbReference>
<dbReference type="GO" id="GO:0005829">
    <property type="term" value="C:cytosol"/>
    <property type="evidence" value="ECO:0007669"/>
    <property type="project" value="TreeGrafter"/>
</dbReference>
<evidence type="ECO:0000259" key="12">
    <source>
        <dbReference type="Pfam" id="PF09334"/>
    </source>
</evidence>
<sequence>MQRYNPKEIEPRWQDVWAKSGVYEAQDNSEKPKWYSLVEFPYPSGAGLHTGHIRSYTGMDVVSRKRRMQGFNVLYPMGWDAFGLPTENYAIKTGRPPQDVTNENIATFKRQLQSLGYSFDWSREVNTTDPSYYKWTQWLFLQFFKAGLAYKAETPINWCLSCKIGLANEEVVNGLCERCGGPVEKRNKSQWMLKITVYAEKLLAGLEDVDFLPDIKTAQQNWIGKSEGAEIVFPLLCHSERSEESIRIFTTRSDTILGATYVVLAPEHELVAALKDKITNFEEVGKYVAKTRSKTDIERSALDKTKTGVELKGIKAINPANQKEIPVFIADYVLTGYGTGAIMAVPAHDERDSEFAKQFNLPIAQEPLADTDEVLKKVNGKKTTQYKLRDWVFSRQRYWGEPIPLVHCEKCGWVAVPDDQLPVKLPEVENYQPRDDGESPLASVLDWVNTTCPTCHGPANRETDVMPNWAGSSWYFLAYPFDKDTFTNSVSIENWKLEIGNLRALMPVDWYNGGMEHVTLHLLYSRFWNQFLFDQGLVPTKEPYKKRTKHGMILARDGKKMSKSLGNVVSPDDLISEFGADSLRLYEMFMGPFDQAIAWDERGILGPERFLKKVWDISTRTHFFIESTQKSVLQKLHETIKKVDEDIESLSFNTAISSMMEFVNMASGKVRQSDWLLFIQILAPFAPHITEEIYSHLTEPVIPGSDPESILYHSERSEESLHQEARLPTSIHAQPWPEFDPVQLEKDSFDLVIQVNGKLRATVPAKKGISQAQAEALARADQKTQKWLTSQPKKVIFIKDRLINFII</sequence>
<dbReference type="HAMAP" id="MF_00049_B">
    <property type="entry name" value="Leu_tRNA_synth_B"/>
    <property type="match status" value="1"/>
</dbReference>
<dbReference type="Pfam" id="PF00133">
    <property type="entry name" value="tRNA-synt_1"/>
    <property type="match status" value="1"/>
</dbReference>
<accession>A0A2H0UNH0</accession>
<evidence type="ECO:0000313" key="14">
    <source>
        <dbReference type="EMBL" id="PIR87967.1"/>
    </source>
</evidence>
<feature type="binding site" evidence="8">
    <location>
        <position position="563"/>
    </location>
    <ligand>
        <name>ATP</name>
        <dbReference type="ChEBI" id="CHEBI:30616"/>
    </ligand>
</feature>
<keyword evidence="8" id="KW-0963">Cytoplasm</keyword>
<dbReference type="SUPFAM" id="SSF47323">
    <property type="entry name" value="Anticodon-binding domain of a subclass of class I aminoacyl-tRNA synthetases"/>
    <property type="match status" value="1"/>
</dbReference>
<keyword evidence="3 8" id="KW-0547">Nucleotide-binding</keyword>
<dbReference type="InterPro" id="IPR009008">
    <property type="entry name" value="Val/Leu/Ile-tRNA-synth_edit"/>
</dbReference>
<dbReference type="InterPro" id="IPR025709">
    <property type="entry name" value="Leu_tRNA-synth_edit"/>
</dbReference>
<dbReference type="GO" id="GO:0006429">
    <property type="term" value="P:leucyl-tRNA aminoacylation"/>
    <property type="evidence" value="ECO:0007669"/>
    <property type="project" value="UniProtKB-UniRule"/>
</dbReference>
<dbReference type="GO" id="GO:0004823">
    <property type="term" value="F:leucine-tRNA ligase activity"/>
    <property type="evidence" value="ECO:0007669"/>
    <property type="project" value="UniProtKB-UniRule"/>
</dbReference>
<dbReference type="InterPro" id="IPR014729">
    <property type="entry name" value="Rossmann-like_a/b/a_fold"/>
</dbReference>
<comment type="catalytic activity">
    <reaction evidence="7 8">
        <text>tRNA(Leu) + L-leucine + ATP = L-leucyl-tRNA(Leu) + AMP + diphosphate</text>
        <dbReference type="Rhea" id="RHEA:11688"/>
        <dbReference type="Rhea" id="RHEA-COMP:9613"/>
        <dbReference type="Rhea" id="RHEA-COMP:9622"/>
        <dbReference type="ChEBI" id="CHEBI:30616"/>
        <dbReference type="ChEBI" id="CHEBI:33019"/>
        <dbReference type="ChEBI" id="CHEBI:57427"/>
        <dbReference type="ChEBI" id="CHEBI:78442"/>
        <dbReference type="ChEBI" id="CHEBI:78494"/>
        <dbReference type="ChEBI" id="CHEBI:456215"/>
        <dbReference type="EC" id="6.1.1.4"/>
    </reaction>
</comment>
<comment type="subcellular location">
    <subcellularLocation>
        <location evidence="8">Cytoplasm</location>
    </subcellularLocation>
</comment>
<keyword evidence="4 8" id="KW-0067">ATP-binding</keyword>
<evidence type="ECO:0000259" key="10">
    <source>
        <dbReference type="Pfam" id="PF00133"/>
    </source>
</evidence>
<dbReference type="Gene3D" id="1.10.730.10">
    <property type="entry name" value="Isoleucyl-tRNA Synthetase, Domain 1"/>
    <property type="match status" value="1"/>
</dbReference>
<feature type="domain" description="Aminoacyl-tRNA synthetase class Ia" evidence="10">
    <location>
        <begin position="388"/>
        <end position="599"/>
    </location>
</feature>
<keyword evidence="6 8" id="KW-0030">Aminoacyl-tRNA synthetase</keyword>
<dbReference type="InterPro" id="IPR002302">
    <property type="entry name" value="Leu-tRNA-ligase"/>
</dbReference>
<protein>
    <recommendedName>
        <fullName evidence="8">Leucine--tRNA ligase</fullName>
        <ecNumber evidence="8">6.1.1.4</ecNumber>
    </recommendedName>
    <alternativeName>
        <fullName evidence="8">Leucyl-tRNA synthetase</fullName>
        <shortName evidence="8">LeuRS</shortName>
    </alternativeName>
</protein>
<dbReference type="Proteomes" id="UP000230903">
    <property type="component" value="Unassembled WGS sequence"/>
</dbReference>
<feature type="domain" description="Methionyl/Valyl/Leucyl/Isoleucyl-tRNA synthetase anticodon-binding" evidence="11">
    <location>
        <begin position="630"/>
        <end position="664"/>
    </location>
</feature>
<evidence type="ECO:0000256" key="3">
    <source>
        <dbReference type="ARBA" id="ARBA00022741"/>
    </source>
</evidence>
<comment type="similarity">
    <text evidence="1 8 9">Belongs to the class-I aminoacyl-tRNA synthetase family.</text>
</comment>
<dbReference type="FunFam" id="1.10.730.10:FF:000002">
    <property type="entry name" value="Leucine--tRNA ligase"/>
    <property type="match status" value="1"/>
</dbReference>
<dbReference type="Pfam" id="PF08264">
    <property type="entry name" value="Anticodon_1"/>
    <property type="match status" value="2"/>
</dbReference>
<dbReference type="InterPro" id="IPR002300">
    <property type="entry name" value="aa-tRNA-synth_Ia"/>
</dbReference>
<dbReference type="InterPro" id="IPR009080">
    <property type="entry name" value="tRNAsynth_Ia_anticodon-bd"/>
</dbReference>
<feature type="domain" description="Methionyl/Leucyl tRNA synthetase" evidence="12">
    <location>
        <begin position="40"/>
        <end position="181"/>
    </location>
</feature>
<feature type="domain" description="Methionyl/Valyl/Leucyl/Isoleucyl-tRNA synthetase anticodon-binding" evidence="11">
    <location>
        <begin position="678"/>
        <end position="766"/>
    </location>
</feature>